<dbReference type="AlphaFoldDB" id="A0A841I4X5"/>
<keyword evidence="2" id="KW-1185">Reference proteome</keyword>
<dbReference type="GO" id="GO:0005737">
    <property type="term" value="C:cytoplasm"/>
    <property type="evidence" value="ECO:0007669"/>
    <property type="project" value="TreeGrafter"/>
</dbReference>
<accession>A0A841I4X5</accession>
<keyword evidence="1" id="KW-0436">Ligase</keyword>
<dbReference type="RefSeq" id="WP_183988096.1">
    <property type="nucleotide sequence ID" value="NZ_JACHHG010000011.1"/>
</dbReference>
<sequence>MSVPLRPGDLREQVWNDLLRARAAAYPLPPHGHHPNFRGARAACERLFREAHLERAAALLIGPEAALLAARQAALEAGLVLIVPDPKREGRYWRLRDLPRSAAQLRNLEAHGEAGDPLEARAAVLACVAVSEKFERLSKGFGWGHAGSGLEVPEYTVAHPIMLRPALGCAPDSRVAGYATPGEFRGRPLE</sequence>
<evidence type="ECO:0000313" key="2">
    <source>
        <dbReference type="Proteomes" id="UP000569951"/>
    </source>
</evidence>
<evidence type="ECO:0000313" key="1">
    <source>
        <dbReference type="EMBL" id="MBB6099339.1"/>
    </source>
</evidence>
<name>A0A841I4X5_9DEIO</name>
<dbReference type="SUPFAM" id="SSF100950">
    <property type="entry name" value="NagB/RpiA/CoA transferase-like"/>
    <property type="match status" value="1"/>
</dbReference>
<dbReference type="PANTHER" id="PTHR13017:SF0">
    <property type="entry name" value="METHENYLTETRAHYDROFOLATE SYNTHASE DOMAIN-CONTAINING PROTEIN"/>
    <property type="match status" value="1"/>
</dbReference>
<dbReference type="EC" id="6.3.3.2" evidence="1"/>
<dbReference type="EMBL" id="JACHHG010000011">
    <property type="protein sequence ID" value="MBB6099339.1"/>
    <property type="molecule type" value="Genomic_DNA"/>
</dbReference>
<dbReference type="InterPro" id="IPR002698">
    <property type="entry name" value="FTHF_cligase"/>
</dbReference>
<proteinExistence type="predicted"/>
<dbReference type="InterPro" id="IPR037171">
    <property type="entry name" value="NagB/RpiA_transferase-like"/>
</dbReference>
<dbReference type="Proteomes" id="UP000569951">
    <property type="component" value="Unassembled WGS sequence"/>
</dbReference>
<dbReference type="PANTHER" id="PTHR13017">
    <property type="entry name" value="5-FORMYLTETRAHYDROFOLATE CYCLO-LIGASE-RELATED"/>
    <property type="match status" value="1"/>
</dbReference>
<gene>
    <name evidence="1" type="ORF">HNR42_002780</name>
</gene>
<organism evidence="1 2">
    <name type="scientific">Deinobacterium chartae</name>
    <dbReference type="NCBI Taxonomy" id="521158"/>
    <lineage>
        <taxon>Bacteria</taxon>
        <taxon>Thermotogati</taxon>
        <taxon>Deinococcota</taxon>
        <taxon>Deinococci</taxon>
        <taxon>Deinococcales</taxon>
        <taxon>Deinococcaceae</taxon>
        <taxon>Deinobacterium</taxon>
    </lineage>
</organism>
<reference evidence="1 2" key="1">
    <citation type="submission" date="2020-08" db="EMBL/GenBank/DDBJ databases">
        <title>Genomic Encyclopedia of Type Strains, Phase IV (KMG-IV): sequencing the most valuable type-strain genomes for metagenomic binning, comparative biology and taxonomic classification.</title>
        <authorList>
            <person name="Goeker M."/>
        </authorList>
    </citation>
    <scope>NUCLEOTIDE SEQUENCE [LARGE SCALE GENOMIC DNA]</scope>
    <source>
        <strain evidence="1 2">DSM 21458</strain>
    </source>
</reference>
<dbReference type="GO" id="GO:0030272">
    <property type="term" value="F:5-formyltetrahydrofolate cyclo-ligase activity"/>
    <property type="evidence" value="ECO:0007669"/>
    <property type="project" value="UniProtKB-EC"/>
</dbReference>
<comment type="caution">
    <text evidence="1">The sequence shown here is derived from an EMBL/GenBank/DDBJ whole genome shotgun (WGS) entry which is preliminary data.</text>
</comment>
<protein>
    <submittedName>
        <fullName evidence="1">5-formyltetrahydrofolate cyclo-ligase</fullName>
        <ecNumber evidence="1">6.3.3.2</ecNumber>
    </submittedName>
</protein>